<dbReference type="Proteomes" id="UP001163266">
    <property type="component" value="Chromosome"/>
</dbReference>
<dbReference type="NCBIfam" id="NF040487">
    <property type="entry name" value="T3SS_CigR_fam"/>
    <property type="match status" value="1"/>
</dbReference>
<feature type="compositionally biased region" description="Gly residues" evidence="1">
    <location>
        <begin position="67"/>
        <end position="79"/>
    </location>
</feature>
<name>A0ABY6MSC6_9BURK</name>
<evidence type="ECO:0000313" key="5">
    <source>
        <dbReference type="Proteomes" id="UP001163266"/>
    </source>
</evidence>
<keyword evidence="2" id="KW-0472">Membrane</keyword>
<feature type="chain" id="PRO_5047037271" evidence="3">
    <location>
        <begin position="27"/>
        <end position="175"/>
    </location>
</feature>
<keyword evidence="2" id="KW-0812">Transmembrane</keyword>
<accession>A0ABY6MSC6</accession>
<keyword evidence="3" id="KW-0732">Signal</keyword>
<keyword evidence="2" id="KW-1133">Transmembrane helix</keyword>
<evidence type="ECO:0000256" key="3">
    <source>
        <dbReference type="SAM" id="SignalP"/>
    </source>
</evidence>
<organism evidence="4 5">
    <name type="scientific">Caldimonas aquatica</name>
    <dbReference type="NCBI Taxonomy" id="376175"/>
    <lineage>
        <taxon>Bacteria</taxon>
        <taxon>Pseudomonadati</taxon>
        <taxon>Pseudomonadota</taxon>
        <taxon>Betaproteobacteria</taxon>
        <taxon>Burkholderiales</taxon>
        <taxon>Sphaerotilaceae</taxon>
        <taxon>Caldimonas</taxon>
    </lineage>
</organism>
<proteinExistence type="predicted"/>
<dbReference type="Gene3D" id="3.10.450.160">
    <property type="entry name" value="inner membrane protein cigr"/>
    <property type="match status" value="1"/>
</dbReference>
<feature type="compositionally biased region" description="Basic and acidic residues" evidence="1">
    <location>
        <begin position="33"/>
        <end position="66"/>
    </location>
</feature>
<feature type="region of interest" description="Disordered" evidence="1">
    <location>
        <begin position="26"/>
        <end position="79"/>
    </location>
</feature>
<feature type="signal peptide" evidence="3">
    <location>
        <begin position="1"/>
        <end position="26"/>
    </location>
</feature>
<evidence type="ECO:0000313" key="4">
    <source>
        <dbReference type="EMBL" id="UZD54900.1"/>
    </source>
</evidence>
<reference evidence="4" key="1">
    <citation type="submission" date="2022-10" db="EMBL/GenBank/DDBJ databases">
        <title>Complete genome sequence of Schlegelella aquatica LMG 23380.</title>
        <authorList>
            <person name="Musilova J."/>
            <person name="Kourilova X."/>
            <person name="Bezdicek M."/>
            <person name="Hermankova K."/>
            <person name="Obruca S."/>
            <person name="Sedlar K."/>
        </authorList>
    </citation>
    <scope>NUCLEOTIDE SEQUENCE</scope>
    <source>
        <strain evidence="4">LMG 23380</strain>
    </source>
</reference>
<sequence length="175" mass="17795">MPVRPTLARRHLVVAGLLCTFASVHAGPPEGKGPPHKEHGGKGGGPRDKGESMHERRGGRAGDRRGGGPGGGGGSVGGGGGGTLVTAGISISTARQIAVDVGIRPGAYQPLPPGIRKNLARGKPLPPGIAKKMAPPAMVARLPSYPGYEWRIVGTDLVLVAVATLIIADVLFDIF</sequence>
<gene>
    <name evidence="4" type="ORF">OMP39_14745</name>
</gene>
<dbReference type="EMBL" id="CP110257">
    <property type="protein sequence ID" value="UZD54900.1"/>
    <property type="molecule type" value="Genomic_DNA"/>
</dbReference>
<keyword evidence="5" id="KW-1185">Reference proteome</keyword>
<protein>
    <submittedName>
        <fullName evidence="4">RcnB family protein</fullName>
    </submittedName>
</protein>
<dbReference type="RefSeq" id="WP_264892572.1">
    <property type="nucleotide sequence ID" value="NZ_CP110257.1"/>
</dbReference>
<evidence type="ECO:0000256" key="2">
    <source>
        <dbReference type="SAM" id="Phobius"/>
    </source>
</evidence>
<evidence type="ECO:0000256" key="1">
    <source>
        <dbReference type="SAM" id="MobiDB-lite"/>
    </source>
</evidence>
<feature type="transmembrane region" description="Helical" evidence="2">
    <location>
        <begin position="152"/>
        <end position="172"/>
    </location>
</feature>